<keyword evidence="2" id="KW-0408">Iron</keyword>
<comment type="cofactor">
    <cofactor evidence="2">
        <name>Fe cation</name>
        <dbReference type="ChEBI" id="CHEBI:24875"/>
    </cofactor>
    <text evidence="2">Binds 1 Fe cation per subunit.</text>
</comment>
<feature type="domain" description="Quercetin 2,3-dioxygenase C-terminal cupin" evidence="5">
    <location>
        <begin position="146"/>
        <end position="227"/>
    </location>
</feature>
<feature type="binding site" evidence="2">
    <location>
        <position position="101"/>
    </location>
    <ligand>
        <name>Fe cation</name>
        <dbReference type="ChEBI" id="CHEBI:24875"/>
    </ligand>
</feature>
<name>A0A6A1TKL9_NEOGA</name>
<dbReference type="Proteomes" id="UP000386575">
    <property type="component" value="Unassembled WGS sequence"/>
</dbReference>
<dbReference type="InterPro" id="IPR003829">
    <property type="entry name" value="Pirin_N_dom"/>
</dbReference>
<dbReference type="CDD" id="cd02910">
    <property type="entry name" value="cupin_Yhhw_N"/>
    <property type="match status" value="1"/>
</dbReference>
<evidence type="ECO:0000256" key="3">
    <source>
        <dbReference type="RuleBase" id="RU003457"/>
    </source>
</evidence>
<feature type="binding site" evidence="2">
    <location>
        <position position="57"/>
    </location>
    <ligand>
        <name>Fe cation</name>
        <dbReference type="ChEBI" id="CHEBI:24875"/>
    </ligand>
</feature>
<gene>
    <name evidence="6" type="ORF">F4V91_02320</name>
</gene>
<dbReference type="Gene3D" id="2.60.120.10">
    <property type="entry name" value="Jelly Rolls"/>
    <property type="match status" value="2"/>
</dbReference>
<dbReference type="PANTHER" id="PTHR43212:SF3">
    <property type="entry name" value="QUERCETIN 2,3-DIOXYGENASE"/>
    <property type="match status" value="1"/>
</dbReference>
<dbReference type="RefSeq" id="WP_151041037.1">
    <property type="nucleotide sequence ID" value="NZ_VZUL01000002.1"/>
</dbReference>
<keyword evidence="2" id="KW-0479">Metal-binding</keyword>
<dbReference type="InterPro" id="IPR041602">
    <property type="entry name" value="Quercetinase_C"/>
</dbReference>
<comment type="caution">
    <text evidence="6">The sequence shown here is derived from an EMBL/GenBank/DDBJ whole genome shotgun (WGS) entry which is preliminary data.</text>
</comment>
<organism evidence="6 7">
    <name type="scientific">Neorhizobium galegae</name>
    <name type="common">Rhizobium galegae</name>
    <dbReference type="NCBI Taxonomy" id="399"/>
    <lineage>
        <taxon>Bacteria</taxon>
        <taxon>Pseudomonadati</taxon>
        <taxon>Pseudomonadota</taxon>
        <taxon>Alphaproteobacteria</taxon>
        <taxon>Hyphomicrobiales</taxon>
        <taxon>Rhizobiaceae</taxon>
        <taxon>Rhizobium/Agrobacterium group</taxon>
        <taxon>Neorhizobium</taxon>
    </lineage>
</organism>
<dbReference type="Pfam" id="PF02678">
    <property type="entry name" value="Pirin"/>
    <property type="match status" value="1"/>
</dbReference>
<evidence type="ECO:0000313" key="7">
    <source>
        <dbReference type="Proteomes" id="UP000386575"/>
    </source>
</evidence>
<evidence type="ECO:0000259" key="4">
    <source>
        <dbReference type="Pfam" id="PF02678"/>
    </source>
</evidence>
<dbReference type="PIRSF" id="PIRSF006232">
    <property type="entry name" value="Pirin"/>
    <property type="match status" value="1"/>
</dbReference>
<proteinExistence type="inferred from homology"/>
<feature type="binding site" evidence="2">
    <location>
        <position position="103"/>
    </location>
    <ligand>
        <name>Fe cation</name>
        <dbReference type="ChEBI" id="CHEBI:24875"/>
    </ligand>
</feature>
<dbReference type="InterPro" id="IPR012093">
    <property type="entry name" value="Pirin"/>
</dbReference>
<protein>
    <submittedName>
        <fullName evidence="6">Pirin family protein</fullName>
    </submittedName>
</protein>
<evidence type="ECO:0000256" key="2">
    <source>
        <dbReference type="PIRSR" id="PIRSR006232-1"/>
    </source>
</evidence>
<dbReference type="PANTHER" id="PTHR43212">
    <property type="entry name" value="QUERCETIN 2,3-DIOXYGENASE"/>
    <property type="match status" value="1"/>
</dbReference>
<accession>A0A6A1TKL9</accession>
<dbReference type="SUPFAM" id="SSF51182">
    <property type="entry name" value="RmlC-like cupins"/>
    <property type="match status" value="1"/>
</dbReference>
<evidence type="ECO:0000256" key="1">
    <source>
        <dbReference type="ARBA" id="ARBA00008416"/>
    </source>
</evidence>
<dbReference type="InterPro" id="IPR014710">
    <property type="entry name" value="RmlC-like_jellyroll"/>
</dbReference>
<dbReference type="GO" id="GO:0046872">
    <property type="term" value="F:metal ion binding"/>
    <property type="evidence" value="ECO:0007669"/>
    <property type="project" value="UniProtKB-KW"/>
</dbReference>
<dbReference type="EMBL" id="VZUL01000002">
    <property type="protein sequence ID" value="KAB1085371.1"/>
    <property type="molecule type" value="Genomic_DNA"/>
</dbReference>
<feature type="binding site" evidence="2">
    <location>
        <position position="59"/>
    </location>
    <ligand>
        <name>Fe cation</name>
        <dbReference type="ChEBI" id="CHEBI:24875"/>
    </ligand>
</feature>
<sequence length="234" mass="25392">MIEHKPLAELGTLKAGWLTGRQHFPIGGYGNPAHRSVGHLYVWNDDEIAPHTGFPLHPHANVEIITYVREGAITHEDDLGNKGRTKAGDIQVMSAGRGIRHSEHNDEDVPTRIFQIWIEPNQRNGEPIWSAQPFPKADRAGRFVALASGYRTPDALPIRADAEVFGALLHTGDKTSMDVAPGHSAYLVPTVGSVIVNGVRVAAREGLALRNEPSLEIEALSDAELVLVISADST</sequence>
<comment type="similarity">
    <text evidence="1 3">Belongs to the pirin family.</text>
</comment>
<dbReference type="AlphaFoldDB" id="A0A6A1TKL9"/>
<evidence type="ECO:0000313" key="6">
    <source>
        <dbReference type="EMBL" id="KAB1085371.1"/>
    </source>
</evidence>
<feature type="domain" description="Pirin N-terminal" evidence="4">
    <location>
        <begin position="15"/>
        <end position="118"/>
    </location>
</feature>
<reference evidence="6 7" key="1">
    <citation type="submission" date="2019-09" db="EMBL/GenBank/DDBJ databases">
        <title>Genome sequencing of Ng87 strain.</title>
        <authorList>
            <person name="Karasev E.S."/>
            <person name="Andronov E."/>
        </authorList>
    </citation>
    <scope>NUCLEOTIDE SEQUENCE [LARGE SCALE GENOMIC DNA]</scope>
    <source>
        <strain evidence="6 7">Ng87</strain>
    </source>
</reference>
<dbReference type="Pfam" id="PF17954">
    <property type="entry name" value="Pirin_C_2"/>
    <property type="match status" value="1"/>
</dbReference>
<dbReference type="InterPro" id="IPR011051">
    <property type="entry name" value="RmlC_Cupin_sf"/>
</dbReference>
<evidence type="ECO:0000259" key="5">
    <source>
        <dbReference type="Pfam" id="PF17954"/>
    </source>
</evidence>